<accession>A0A4U2YKR8</accession>
<sequence>MGVLTLALVGALAWWVLVRTEPRPWGTVDVEGDVVRVHYVGGECDRGERLEVEETATEVVLTVRLRAWEMSCSDVGVPRTLSATLDSPVGEREVVDGACREPEHATSMACSDD</sequence>
<gene>
    <name evidence="1" type="ORF">FC770_13320</name>
</gene>
<proteinExistence type="predicted"/>
<protein>
    <submittedName>
        <fullName evidence="1">Uncharacterized protein</fullName>
    </submittedName>
</protein>
<dbReference type="Proteomes" id="UP000307808">
    <property type="component" value="Unassembled WGS sequence"/>
</dbReference>
<organism evidence="1 2">
    <name type="scientific">Nocardioides jishulii</name>
    <dbReference type="NCBI Taxonomy" id="2575440"/>
    <lineage>
        <taxon>Bacteria</taxon>
        <taxon>Bacillati</taxon>
        <taxon>Actinomycetota</taxon>
        <taxon>Actinomycetes</taxon>
        <taxon>Propionibacteriales</taxon>
        <taxon>Nocardioidaceae</taxon>
        <taxon>Nocardioides</taxon>
    </lineage>
</organism>
<dbReference type="RefSeq" id="WP_137066734.1">
    <property type="nucleotide sequence ID" value="NZ_CP040748.1"/>
</dbReference>
<keyword evidence="2" id="KW-1185">Reference proteome</keyword>
<evidence type="ECO:0000313" key="2">
    <source>
        <dbReference type="Proteomes" id="UP000307808"/>
    </source>
</evidence>
<reference evidence="1 2" key="1">
    <citation type="submission" date="2019-04" db="EMBL/GenBank/DDBJ databases">
        <authorList>
            <person name="Dong K."/>
        </authorList>
    </citation>
    <scope>NUCLEOTIDE SEQUENCE [LARGE SCALE GENOMIC DNA]</scope>
    <source>
        <strain evidence="2">dk3543</strain>
    </source>
</reference>
<evidence type="ECO:0000313" key="1">
    <source>
        <dbReference type="EMBL" id="TKI61728.1"/>
    </source>
</evidence>
<dbReference type="EMBL" id="SZPY01000003">
    <property type="protein sequence ID" value="TKI61728.1"/>
    <property type="molecule type" value="Genomic_DNA"/>
</dbReference>
<dbReference type="AlphaFoldDB" id="A0A4U2YKR8"/>
<dbReference type="OrthoDB" id="3732226at2"/>
<comment type="caution">
    <text evidence="1">The sequence shown here is derived from an EMBL/GenBank/DDBJ whole genome shotgun (WGS) entry which is preliminary data.</text>
</comment>
<name>A0A4U2YKR8_9ACTN</name>